<evidence type="ECO:0000256" key="1">
    <source>
        <dbReference type="SAM" id="Coils"/>
    </source>
</evidence>
<dbReference type="AlphaFoldDB" id="A0A345ZTG5"/>
<keyword evidence="1" id="KW-0175">Coiled coil</keyword>
<dbReference type="OrthoDB" id="9786134at2"/>
<dbReference type="RefSeq" id="WP_115689654.1">
    <property type="nucleotide sequence ID" value="NZ_CP031417.1"/>
</dbReference>
<gene>
    <name evidence="3" type="ORF">DW352_06575</name>
</gene>
<dbReference type="InterPro" id="IPR012349">
    <property type="entry name" value="Split_barrel_FMN-bd"/>
</dbReference>
<protein>
    <submittedName>
        <fullName evidence="3">Pyridoxamine 5'-phosphate oxidase</fullName>
    </submittedName>
</protein>
<proteinExistence type="predicted"/>
<dbReference type="KEGG" id="ptaw:DW352_06575"/>
<organism evidence="3 4">
    <name type="scientific">Pseudolabrys taiwanensis</name>
    <dbReference type="NCBI Taxonomy" id="331696"/>
    <lineage>
        <taxon>Bacteria</taxon>
        <taxon>Pseudomonadati</taxon>
        <taxon>Pseudomonadota</taxon>
        <taxon>Alphaproteobacteria</taxon>
        <taxon>Hyphomicrobiales</taxon>
        <taxon>Xanthobacteraceae</taxon>
        <taxon>Pseudolabrys</taxon>
    </lineage>
</organism>
<evidence type="ECO:0000259" key="2">
    <source>
        <dbReference type="Pfam" id="PF01243"/>
    </source>
</evidence>
<feature type="domain" description="Pyridoxamine 5'-phosphate oxidase N-terminal" evidence="2">
    <location>
        <begin position="41"/>
        <end position="160"/>
    </location>
</feature>
<accession>A0A345ZTG5</accession>
<dbReference type="PANTHER" id="PTHR42815:SF2">
    <property type="entry name" value="FAD-BINDING, PUTATIVE (AFU_ORTHOLOGUE AFUA_6G07600)-RELATED"/>
    <property type="match status" value="1"/>
</dbReference>
<dbReference type="EMBL" id="CP031417">
    <property type="protein sequence ID" value="AXK80212.1"/>
    <property type="molecule type" value="Genomic_DNA"/>
</dbReference>
<feature type="coiled-coil region" evidence="1">
    <location>
        <begin position="174"/>
        <end position="208"/>
    </location>
</feature>
<evidence type="ECO:0000313" key="4">
    <source>
        <dbReference type="Proteomes" id="UP000254889"/>
    </source>
</evidence>
<dbReference type="Gene3D" id="2.30.110.10">
    <property type="entry name" value="Electron Transport, Fmn-binding Protein, Chain A"/>
    <property type="match status" value="1"/>
</dbReference>
<dbReference type="Pfam" id="PF01243">
    <property type="entry name" value="PNPOx_N"/>
    <property type="match status" value="1"/>
</dbReference>
<dbReference type="PANTHER" id="PTHR42815">
    <property type="entry name" value="FAD-BINDING, PUTATIVE (AFU_ORTHOLOGUE AFUA_6G07600)-RELATED"/>
    <property type="match status" value="1"/>
</dbReference>
<keyword evidence="4" id="KW-1185">Reference proteome</keyword>
<sequence>MTNANNSALVFTPAVQKAQAERGSARAYAQRVAEGFPDKVTPELAAFIAEQDTAFLATATADGAPYIQHRGGPKGFIKVIDEKTLGFADYRGNRQYITLANLSENDRAYLFLLDPARRQRIKIWGHARMVEGDPALVEKLFDAGYGAKPERAILFTVDAWDVNCSQHITTRFTEAEIEEAFATARSKMEELQAENARLRALLAQSSRSTPPEPQA</sequence>
<dbReference type="Proteomes" id="UP000254889">
    <property type="component" value="Chromosome"/>
</dbReference>
<reference evidence="3 4" key="1">
    <citation type="submission" date="2018-07" db="EMBL/GenBank/DDBJ databases">
        <authorList>
            <person name="Quirk P.G."/>
            <person name="Krulwich T.A."/>
        </authorList>
    </citation>
    <scope>NUCLEOTIDE SEQUENCE [LARGE SCALE GENOMIC DNA]</scope>
    <source>
        <strain evidence="3 4">CC-BB4</strain>
    </source>
</reference>
<dbReference type="InterPro" id="IPR011576">
    <property type="entry name" value="Pyridox_Oxase_N"/>
</dbReference>
<name>A0A345ZTG5_9HYPH</name>
<evidence type="ECO:0000313" key="3">
    <source>
        <dbReference type="EMBL" id="AXK80212.1"/>
    </source>
</evidence>
<dbReference type="SUPFAM" id="SSF50475">
    <property type="entry name" value="FMN-binding split barrel"/>
    <property type="match status" value="1"/>
</dbReference>